<sequence length="250" mass="27899">MMRPPTARKPLKARQPPRGRKPATTKALQESQTTKDVRALIDRVRAAHGVRAPPAEKRGGRPAGAPNARKRPPSPPPPPPKPQQPPPPAPSAADLDAREREIAAEHEALERQMAQVRRQRAALTLQRRERELRDEAAATLSRRRAQLDARVERDVENLRRDLADREAALGRRRADIKREMDALVLKYEACATEACGAREAFQRAAESARAAAAEEASQYQRQADDAIRARLEREAKQLGFKMSASPRPRD</sequence>
<evidence type="ECO:0000313" key="3">
    <source>
        <dbReference type="EMBL" id="CAE0692117.1"/>
    </source>
</evidence>
<evidence type="ECO:0000256" key="1">
    <source>
        <dbReference type="SAM" id="Coils"/>
    </source>
</evidence>
<gene>
    <name evidence="3" type="ORF">PCAL00307_LOCUS7553</name>
    <name evidence="4" type="ORF">PECAL_4P13030</name>
</gene>
<feature type="coiled-coil region" evidence="1">
    <location>
        <begin position="202"/>
        <end position="229"/>
    </location>
</feature>
<evidence type="ECO:0000313" key="4">
    <source>
        <dbReference type="EMBL" id="CAH0374046.1"/>
    </source>
</evidence>
<organism evidence="3">
    <name type="scientific">Pelagomonas calceolata</name>
    <dbReference type="NCBI Taxonomy" id="35677"/>
    <lineage>
        <taxon>Eukaryota</taxon>
        <taxon>Sar</taxon>
        <taxon>Stramenopiles</taxon>
        <taxon>Ochrophyta</taxon>
        <taxon>Pelagophyceae</taxon>
        <taxon>Pelagomonadales</taxon>
        <taxon>Pelagomonadaceae</taxon>
        <taxon>Pelagomonas</taxon>
    </lineage>
</organism>
<feature type="compositionally biased region" description="Basic and acidic residues" evidence="2">
    <location>
        <begin position="95"/>
        <end position="110"/>
    </location>
</feature>
<keyword evidence="5" id="KW-1185">Reference proteome</keyword>
<feature type="compositionally biased region" description="Basic residues" evidence="2">
    <location>
        <begin position="9"/>
        <end position="23"/>
    </location>
</feature>
<dbReference type="Proteomes" id="UP000789595">
    <property type="component" value="Unassembled WGS sequence"/>
</dbReference>
<evidence type="ECO:0000313" key="5">
    <source>
        <dbReference type="Proteomes" id="UP000789595"/>
    </source>
</evidence>
<keyword evidence="1" id="KW-0175">Coiled coil</keyword>
<name>A0A7S4E673_9STRA</name>
<dbReference type="AlphaFoldDB" id="A0A7S4E673"/>
<feature type="compositionally biased region" description="Pro residues" evidence="2">
    <location>
        <begin position="73"/>
        <end position="90"/>
    </location>
</feature>
<feature type="compositionally biased region" description="Basic and acidic residues" evidence="2">
    <location>
        <begin position="33"/>
        <end position="45"/>
    </location>
</feature>
<reference evidence="3" key="1">
    <citation type="submission" date="2021-01" db="EMBL/GenBank/DDBJ databases">
        <authorList>
            <person name="Corre E."/>
            <person name="Pelletier E."/>
            <person name="Niang G."/>
            <person name="Scheremetjew M."/>
            <person name="Finn R."/>
            <person name="Kale V."/>
            <person name="Holt S."/>
            <person name="Cochrane G."/>
            <person name="Meng A."/>
            <person name="Brown T."/>
            <person name="Cohen L."/>
        </authorList>
    </citation>
    <scope>NUCLEOTIDE SEQUENCE</scope>
    <source>
        <strain evidence="3">CCMP1756</strain>
    </source>
</reference>
<proteinExistence type="predicted"/>
<evidence type="ECO:0000256" key="2">
    <source>
        <dbReference type="SAM" id="MobiDB-lite"/>
    </source>
</evidence>
<feature type="region of interest" description="Disordered" evidence="2">
    <location>
        <begin position="1"/>
        <end position="113"/>
    </location>
</feature>
<dbReference type="EMBL" id="HBIW01008884">
    <property type="protein sequence ID" value="CAE0692117.1"/>
    <property type="molecule type" value="Transcribed_RNA"/>
</dbReference>
<accession>A0A7S4E673</accession>
<dbReference type="EMBL" id="CAKKNE010000004">
    <property type="protein sequence ID" value="CAH0374046.1"/>
    <property type="molecule type" value="Genomic_DNA"/>
</dbReference>
<reference evidence="4" key="2">
    <citation type="submission" date="2021-11" db="EMBL/GenBank/DDBJ databases">
        <authorList>
            <consortium name="Genoscope - CEA"/>
            <person name="William W."/>
        </authorList>
    </citation>
    <scope>NUCLEOTIDE SEQUENCE</scope>
</reference>
<protein>
    <submittedName>
        <fullName evidence="3">Uncharacterized protein</fullName>
    </submittedName>
</protein>